<organism evidence="3 4">
    <name type="scientific">Oryzias sinensis</name>
    <name type="common">Chinese medaka</name>
    <dbReference type="NCBI Taxonomy" id="183150"/>
    <lineage>
        <taxon>Eukaryota</taxon>
        <taxon>Metazoa</taxon>
        <taxon>Chordata</taxon>
        <taxon>Craniata</taxon>
        <taxon>Vertebrata</taxon>
        <taxon>Euteleostomi</taxon>
        <taxon>Actinopterygii</taxon>
        <taxon>Neopterygii</taxon>
        <taxon>Teleostei</taxon>
        <taxon>Neoteleostei</taxon>
        <taxon>Acanthomorphata</taxon>
        <taxon>Ovalentaria</taxon>
        <taxon>Atherinomorphae</taxon>
        <taxon>Beloniformes</taxon>
        <taxon>Adrianichthyidae</taxon>
        <taxon>Oryziinae</taxon>
        <taxon>Oryzias</taxon>
    </lineage>
</organism>
<proteinExistence type="inferred from homology"/>
<dbReference type="GO" id="GO:0007399">
    <property type="term" value="P:nervous system development"/>
    <property type="evidence" value="ECO:0007669"/>
    <property type="project" value="UniProtKB-ARBA"/>
</dbReference>
<comment type="similarity">
    <text evidence="1">Belongs to the transglutaminase superfamily. Transglutaminase family.</text>
</comment>
<feature type="domain" description="Transglutaminase N-terminal" evidence="2">
    <location>
        <begin position="6"/>
        <end position="39"/>
    </location>
</feature>
<dbReference type="Ensembl" id="ENSOSIT00000019786.1">
    <property type="protein sequence ID" value="ENSOSIP00000018738.1"/>
    <property type="gene ID" value="ENSOSIG00000010143.1"/>
</dbReference>
<dbReference type="InterPro" id="IPR001102">
    <property type="entry name" value="Transglutaminase_N"/>
</dbReference>
<reference evidence="3" key="2">
    <citation type="submission" date="2025-09" db="UniProtKB">
        <authorList>
            <consortium name="Ensembl"/>
        </authorList>
    </citation>
    <scope>IDENTIFICATION</scope>
</reference>
<dbReference type="InterPro" id="IPR014756">
    <property type="entry name" value="Ig_E-set"/>
</dbReference>
<dbReference type="AlphaFoldDB" id="A0A8C7XUF9"/>
<evidence type="ECO:0000313" key="4">
    <source>
        <dbReference type="Proteomes" id="UP000694383"/>
    </source>
</evidence>
<dbReference type="InterPro" id="IPR013783">
    <property type="entry name" value="Ig-like_fold"/>
</dbReference>
<protein>
    <recommendedName>
        <fullName evidence="2">Transglutaminase N-terminal domain-containing protein</fullName>
    </recommendedName>
</protein>
<reference evidence="3" key="1">
    <citation type="submission" date="2025-08" db="UniProtKB">
        <authorList>
            <consortium name="Ensembl"/>
        </authorList>
    </citation>
    <scope>IDENTIFICATION</scope>
</reference>
<dbReference type="Gene3D" id="2.60.40.10">
    <property type="entry name" value="Immunoglobulins"/>
    <property type="match status" value="1"/>
</dbReference>
<dbReference type="Proteomes" id="UP000694383">
    <property type="component" value="Unplaced"/>
</dbReference>
<evidence type="ECO:0000313" key="3">
    <source>
        <dbReference type="Ensembl" id="ENSOSIP00000018738.1"/>
    </source>
</evidence>
<evidence type="ECO:0000256" key="1">
    <source>
        <dbReference type="ARBA" id="ARBA00005968"/>
    </source>
</evidence>
<dbReference type="SUPFAM" id="SSF81296">
    <property type="entry name" value="E set domains"/>
    <property type="match status" value="1"/>
</dbReference>
<keyword evidence="4" id="KW-1185">Reference proteome</keyword>
<name>A0A8C7XUF9_9TELE</name>
<dbReference type="Pfam" id="PF00868">
    <property type="entry name" value="Transglut_N"/>
    <property type="match status" value="1"/>
</dbReference>
<evidence type="ECO:0000259" key="2">
    <source>
        <dbReference type="Pfam" id="PF00868"/>
    </source>
</evidence>
<sequence length="50" mass="5749">MSDIRSSNNSSHHTELFGDERLIVRRGQPFSITLHLSSVLHTFVFCVETF</sequence>
<accession>A0A8C7XUF9</accession>